<evidence type="ECO:0008006" key="7">
    <source>
        <dbReference type="Google" id="ProtNLM"/>
    </source>
</evidence>
<gene>
    <name evidence="5" type="ORF">GCM10009663_52300</name>
</gene>
<feature type="repeat" description="WD" evidence="3">
    <location>
        <begin position="186"/>
        <end position="207"/>
    </location>
</feature>
<comment type="caution">
    <text evidence="5">The sequence shown here is derived from an EMBL/GenBank/DDBJ whole genome shotgun (WGS) entry which is preliminary data.</text>
</comment>
<dbReference type="Proteomes" id="UP001499987">
    <property type="component" value="Unassembled WGS sequence"/>
</dbReference>
<dbReference type="Pfam" id="PF00400">
    <property type="entry name" value="WD40"/>
    <property type="match status" value="2"/>
</dbReference>
<dbReference type="EMBL" id="BAAALD010000059">
    <property type="protein sequence ID" value="GAA1103379.1"/>
    <property type="molecule type" value="Genomic_DNA"/>
</dbReference>
<feature type="repeat" description="WD" evidence="3">
    <location>
        <begin position="650"/>
        <end position="693"/>
    </location>
</feature>
<dbReference type="PROSITE" id="PS00678">
    <property type="entry name" value="WD_REPEATS_1"/>
    <property type="match status" value="2"/>
</dbReference>
<accession>A0ABP4EI81</accession>
<dbReference type="InterPro" id="IPR015943">
    <property type="entry name" value="WD40/YVTN_repeat-like_dom_sf"/>
</dbReference>
<dbReference type="InterPro" id="IPR019775">
    <property type="entry name" value="WD40_repeat_CS"/>
</dbReference>
<keyword evidence="1 3" id="KW-0853">WD repeat</keyword>
<dbReference type="InterPro" id="IPR020472">
    <property type="entry name" value="WD40_PAC1"/>
</dbReference>
<dbReference type="PROSITE" id="PS50294">
    <property type="entry name" value="WD_REPEATS_REGION"/>
    <property type="match status" value="1"/>
</dbReference>
<dbReference type="SMART" id="SM00320">
    <property type="entry name" value="WD40"/>
    <property type="match status" value="8"/>
</dbReference>
<feature type="repeat" description="WD" evidence="3">
    <location>
        <begin position="230"/>
        <end position="244"/>
    </location>
</feature>
<dbReference type="Gene3D" id="2.130.10.10">
    <property type="entry name" value="YVTN repeat-like/Quinoprotein amine dehydrogenase"/>
    <property type="match status" value="3"/>
</dbReference>
<dbReference type="SUPFAM" id="SSF50998">
    <property type="entry name" value="Quinoprotein alcohol dehydrogenase-like"/>
    <property type="match status" value="2"/>
</dbReference>
<dbReference type="PANTHER" id="PTHR22847:SF637">
    <property type="entry name" value="WD REPEAT DOMAIN 5B"/>
    <property type="match status" value="1"/>
</dbReference>
<evidence type="ECO:0000313" key="6">
    <source>
        <dbReference type="Proteomes" id="UP001499987"/>
    </source>
</evidence>
<keyword evidence="6" id="KW-1185">Reference proteome</keyword>
<name>A0ABP4EI81_9ACTN</name>
<evidence type="ECO:0000256" key="4">
    <source>
        <dbReference type="SAM" id="MobiDB-lite"/>
    </source>
</evidence>
<dbReference type="InterPro" id="IPR001680">
    <property type="entry name" value="WD40_rpt"/>
</dbReference>
<dbReference type="PRINTS" id="PR00320">
    <property type="entry name" value="GPROTEINBRPT"/>
</dbReference>
<keyword evidence="2" id="KW-0677">Repeat</keyword>
<organism evidence="5 6">
    <name type="scientific">Kitasatospora arboriphila</name>
    <dbReference type="NCBI Taxonomy" id="258052"/>
    <lineage>
        <taxon>Bacteria</taxon>
        <taxon>Bacillati</taxon>
        <taxon>Actinomycetota</taxon>
        <taxon>Actinomycetes</taxon>
        <taxon>Kitasatosporales</taxon>
        <taxon>Streptomycetaceae</taxon>
        <taxon>Kitasatospora</taxon>
    </lineage>
</organism>
<dbReference type="RefSeq" id="WP_344626130.1">
    <property type="nucleotide sequence ID" value="NZ_BAAALD010000059.1"/>
</dbReference>
<proteinExistence type="predicted"/>
<evidence type="ECO:0000256" key="1">
    <source>
        <dbReference type="ARBA" id="ARBA00022574"/>
    </source>
</evidence>
<feature type="region of interest" description="Disordered" evidence="4">
    <location>
        <begin position="296"/>
        <end position="331"/>
    </location>
</feature>
<sequence>MSGEFSSGGPVDGVAPVDGRLTDPGWLVTAAPEQVAAALDGAVGPREVAAAAVYRASGHVHRDAGPVVRRQVLALDAARYGERELLTGLTEVPVRQEADGPWTVQWATGTGLDSRLRHALPAPAGVTAVATVVVEGRGLAVAGCADGTLLWWDPVTGGQLGRAATGRPGGVCRLATTVVDGRPVAVTVGSDGTVLVWDLDEGEPVGEYRAGGDDRIFTLATARVEGRPVLVAGSTDGVVRVWDLAALARTDALLTIRTGHVPALATAVVDGRPVAVTGHAEGVVRRWDLVTGREFRAGGDGAEDSGPLADPPSDLPAAAEGGGDDAGDDDGDDGFRRCITLEVNAMTHLLATDPVVECPVAISANVYETYVWDLATGEQRGGHVPGFAETAALAVLDGRPIALVGFDRGQVAVCDLSARRRPYRPLTGHEGTVRGTAAVAVQGRHFAVTGGDDRSVRIWDLDGAPDGELGGGATGSRPAGRAAPVRAVATAVVDGRPVLVTGGADTEVRIRDLDDGGQLGGPLTGHTAAVELLTVGTVEGRLTLLSRDRRESVRIRDLTTREELHGRSTSEYASPSIRSFAVVEGRFVAATSEGRVWDLAARAWIGVQPEQDGALALAALGGRHLLLTGHRTETAQLWDLATGDRTGPPLTGHTGTVSAGAVGMLDGRPAVVTGCGDGTVRVWDATAGRQIGAYAFPAAVGGLALAQDGRLAVVFGPDVAVLTRR</sequence>
<reference evidence="6" key="1">
    <citation type="journal article" date="2019" name="Int. J. Syst. Evol. Microbiol.">
        <title>The Global Catalogue of Microorganisms (GCM) 10K type strain sequencing project: providing services to taxonomists for standard genome sequencing and annotation.</title>
        <authorList>
            <consortium name="The Broad Institute Genomics Platform"/>
            <consortium name="The Broad Institute Genome Sequencing Center for Infectious Disease"/>
            <person name="Wu L."/>
            <person name="Ma J."/>
        </authorList>
    </citation>
    <scope>NUCLEOTIDE SEQUENCE [LARGE SCALE GENOMIC DNA]</scope>
    <source>
        <strain evidence="6">JCM 13002</strain>
    </source>
</reference>
<evidence type="ECO:0000256" key="2">
    <source>
        <dbReference type="ARBA" id="ARBA00022737"/>
    </source>
</evidence>
<feature type="compositionally biased region" description="Acidic residues" evidence="4">
    <location>
        <begin position="322"/>
        <end position="331"/>
    </location>
</feature>
<protein>
    <recommendedName>
        <fullName evidence="7">WD40 repeat domain-containing protein</fullName>
    </recommendedName>
</protein>
<dbReference type="PROSITE" id="PS50082">
    <property type="entry name" value="WD_REPEATS_2"/>
    <property type="match status" value="4"/>
</dbReference>
<dbReference type="InterPro" id="IPR011047">
    <property type="entry name" value="Quinoprotein_ADH-like_sf"/>
</dbReference>
<dbReference type="PANTHER" id="PTHR22847">
    <property type="entry name" value="WD40 REPEAT PROTEIN"/>
    <property type="match status" value="1"/>
</dbReference>
<evidence type="ECO:0000256" key="3">
    <source>
        <dbReference type="PROSITE-ProRule" id="PRU00221"/>
    </source>
</evidence>
<evidence type="ECO:0000313" key="5">
    <source>
        <dbReference type="EMBL" id="GAA1103379.1"/>
    </source>
</evidence>
<feature type="repeat" description="WD" evidence="3">
    <location>
        <begin position="426"/>
        <end position="462"/>
    </location>
</feature>